<dbReference type="Pfam" id="PF06224">
    <property type="entry name" value="AlkZ-like"/>
    <property type="match status" value="1"/>
</dbReference>
<dbReference type="AlphaFoldDB" id="A0A2T0Q504"/>
<evidence type="ECO:0000313" key="1">
    <source>
        <dbReference type="EMBL" id="PRX98887.1"/>
    </source>
</evidence>
<gene>
    <name evidence="1" type="ORF">CLV72_104467</name>
</gene>
<accession>A0A2T0Q504</accession>
<dbReference type="PANTHER" id="PTHR38479">
    <property type="entry name" value="LMO0824 PROTEIN"/>
    <property type="match status" value="1"/>
</dbReference>
<dbReference type="InterPro" id="IPR009351">
    <property type="entry name" value="AlkZ-like"/>
</dbReference>
<protein>
    <submittedName>
        <fullName evidence="1">Winged helix DNA-binding protein</fullName>
    </submittedName>
</protein>
<dbReference type="Proteomes" id="UP000237846">
    <property type="component" value="Unassembled WGS sequence"/>
</dbReference>
<dbReference type="OrthoDB" id="9148135at2"/>
<proteinExistence type="predicted"/>
<dbReference type="EMBL" id="PVZC01000004">
    <property type="protein sequence ID" value="PRX98887.1"/>
    <property type="molecule type" value="Genomic_DNA"/>
</dbReference>
<reference evidence="1 2" key="1">
    <citation type="submission" date="2018-03" db="EMBL/GenBank/DDBJ databases">
        <title>Genomic Encyclopedia of Archaeal and Bacterial Type Strains, Phase II (KMG-II): from individual species to whole genera.</title>
        <authorList>
            <person name="Goeker M."/>
        </authorList>
    </citation>
    <scope>NUCLEOTIDE SEQUENCE [LARGE SCALE GENOMIC DNA]</scope>
    <source>
        <strain evidence="1 2">DSM 45601</strain>
    </source>
</reference>
<dbReference type="GO" id="GO:0003677">
    <property type="term" value="F:DNA binding"/>
    <property type="evidence" value="ECO:0007669"/>
    <property type="project" value="UniProtKB-KW"/>
</dbReference>
<sequence>MSGTTATSTVLGPRALNRALLSRQLLDRRSAMTAAQAVEHLVGLQSQAPLPPYYALWNRLADFAPDHLGRLLLDRSAVRIALMRGTIHLVTADDCLELRPLLQPVLERGARGNHGRRIGAADPAELAEAGRALVERRPMTFDELGRLLAERWPGGVPGSLAATVRSLVPLVQPPPRGVWGRGGPAVHTTAESWLGRPMAAAPSVDRMVLRYLAAFGPATIRDVQTWSGLTRLREVADRLSGCLVRFQAADGAELLDLPDAPRPDPEAPVPVRLLGEFDSVLLGHADRSRIMSEPARARLFTVNGIVRSTVLLDGFAAGTWTVATSAGTATLTVELFDADCAAHESAIAEEGGRLLEFAAPRAARREVRVRTAG</sequence>
<keyword evidence="2" id="KW-1185">Reference proteome</keyword>
<organism evidence="1 2">
    <name type="scientific">Allonocardiopsis opalescens</name>
    <dbReference type="NCBI Taxonomy" id="1144618"/>
    <lineage>
        <taxon>Bacteria</taxon>
        <taxon>Bacillati</taxon>
        <taxon>Actinomycetota</taxon>
        <taxon>Actinomycetes</taxon>
        <taxon>Streptosporangiales</taxon>
        <taxon>Allonocardiopsis</taxon>
    </lineage>
</organism>
<dbReference type="PANTHER" id="PTHR38479:SF2">
    <property type="entry name" value="WINGED HELIX DNA-BINDING DOMAIN-CONTAINING PROTEIN"/>
    <property type="match status" value="1"/>
</dbReference>
<evidence type="ECO:0000313" key="2">
    <source>
        <dbReference type="Proteomes" id="UP000237846"/>
    </source>
</evidence>
<name>A0A2T0Q504_9ACTN</name>
<comment type="caution">
    <text evidence="1">The sequence shown here is derived from an EMBL/GenBank/DDBJ whole genome shotgun (WGS) entry which is preliminary data.</text>
</comment>
<dbReference type="RefSeq" id="WP_106246455.1">
    <property type="nucleotide sequence ID" value="NZ_PVZC01000004.1"/>
</dbReference>
<keyword evidence="1" id="KW-0238">DNA-binding</keyword>